<dbReference type="Proteomes" id="UP000635565">
    <property type="component" value="Unassembled WGS sequence"/>
</dbReference>
<evidence type="ECO:0000313" key="2">
    <source>
        <dbReference type="EMBL" id="GHO86845.1"/>
    </source>
</evidence>
<organism evidence="2 3">
    <name type="scientific">Dictyobacter formicarum</name>
    <dbReference type="NCBI Taxonomy" id="2778368"/>
    <lineage>
        <taxon>Bacteria</taxon>
        <taxon>Bacillati</taxon>
        <taxon>Chloroflexota</taxon>
        <taxon>Ktedonobacteria</taxon>
        <taxon>Ktedonobacterales</taxon>
        <taxon>Dictyobacteraceae</taxon>
        <taxon>Dictyobacter</taxon>
    </lineage>
</organism>
<dbReference type="EMBL" id="BNJJ01000014">
    <property type="protein sequence ID" value="GHO86845.1"/>
    <property type="molecule type" value="Genomic_DNA"/>
</dbReference>
<sequence length="77" mass="8295">MNLPSIGSGLAPDFSPEVRKRSPVDSGLAPDFSPEARKRSPVDSGLAPDFSPEARKDPGKYPGLEQVCECRQYYIGG</sequence>
<protein>
    <submittedName>
        <fullName evidence="2">Uncharacterized protein</fullName>
    </submittedName>
</protein>
<accession>A0ABQ3VL76</accession>
<comment type="caution">
    <text evidence="2">The sequence shown here is derived from an EMBL/GenBank/DDBJ whole genome shotgun (WGS) entry which is preliminary data.</text>
</comment>
<keyword evidence="3" id="KW-1185">Reference proteome</keyword>
<feature type="region of interest" description="Disordered" evidence="1">
    <location>
        <begin position="1"/>
        <end position="63"/>
    </location>
</feature>
<gene>
    <name evidence="2" type="ORF">KSZ_48510</name>
</gene>
<evidence type="ECO:0000256" key="1">
    <source>
        <dbReference type="SAM" id="MobiDB-lite"/>
    </source>
</evidence>
<proteinExistence type="predicted"/>
<evidence type="ECO:0000313" key="3">
    <source>
        <dbReference type="Proteomes" id="UP000635565"/>
    </source>
</evidence>
<name>A0ABQ3VL76_9CHLR</name>
<reference evidence="2 3" key="1">
    <citation type="journal article" date="2021" name="Int. J. Syst. Evol. Microbiol.">
        <title>Reticulibacter mediterranei gen. nov., sp. nov., within the new family Reticulibacteraceae fam. nov., and Ktedonospora formicarum gen. nov., sp. nov., Ktedonobacter robiniae sp. nov., Dictyobacter formicarum sp. nov. and Dictyobacter arantiisoli sp. nov., belonging to the class Ktedonobacteria.</title>
        <authorList>
            <person name="Yabe S."/>
            <person name="Zheng Y."/>
            <person name="Wang C.M."/>
            <person name="Sakai Y."/>
            <person name="Abe K."/>
            <person name="Yokota A."/>
            <person name="Donadio S."/>
            <person name="Cavaletti L."/>
            <person name="Monciardini P."/>
        </authorList>
    </citation>
    <scope>NUCLEOTIDE SEQUENCE [LARGE SCALE GENOMIC DNA]</scope>
    <source>
        <strain evidence="2 3">SOSP1-9</strain>
    </source>
</reference>